<dbReference type="Pfam" id="PF08713">
    <property type="entry name" value="DNA_alkylation"/>
    <property type="match status" value="1"/>
</dbReference>
<reference evidence="1 2" key="1">
    <citation type="submission" date="2019-11" db="EMBL/GenBank/DDBJ databases">
        <authorList>
            <person name="Zheng R.K."/>
            <person name="Sun C.M."/>
        </authorList>
    </citation>
    <scope>NUCLEOTIDE SEQUENCE [LARGE SCALE GENOMIC DNA]</scope>
    <source>
        <strain evidence="1 2">WC007</strain>
    </source>
</reference>
<dbReference type="CDD" id="cd06561">
    <property type="entry name" value="AlkD_like"/>
    <property type="match status" value="1"/>
</dbReference>
<dbReference type="PANTHER" id="PTHR34070">
    <property type="entry name" value="ARMADILLO-TYPE FOLD"/>
    <property type="match status" value="1"/>
</dbReference>
<keyword evidence="2" id="KW-1185">Reference proteome</keyword>
<dbReference type="AlphaFoldDB" id="A0A6I6JU98"/>
<sequence length="236" mass="26921">MTNSEIISLMVEDLKKSAAFKHNTLGVPGFTTNMERLGVSSPQIKKIVNEWSKVLYDFSAQQWIGLCVELAEKEIFEAQIFSYELLWKNKKALAKLNQAQILELGNTLDNWVSVDSYSTMIAGWHWREGTLPDSQILKWLKSGNHWLRRAAVVCTISLNLRSKGGTGDTKRTLMVCEKVIDDRNDLVVKALSWALRELSKNDKPAVEDFLIKYQDRLHSRVVREVKAKLKTGRKNG</sequence>
<dbReference type="InterPro" id="IPR016024">
    <property type="entry name" value="ARM-type_fold"/>
</dbReference>
<dbReference type="InterPro" id="IPR014825">
    <property type="entry name" value="DNA_alkylation"/>
</dbReference>
<protein>
    <recommendedName>
        <fullName evidence="3">DNA alkylation repair protein</fullName>
    </recommendedName>
</protein>
<proteinExistence type="predicted"/>
<name>A0A6I6JU98_9BACT</name>
<dbReference type="Proteomes" id="UP000428260">
    <property type="component" value="Chromosome"/>
</dbReference>
<evidence type="ECO:0000313" key="2">
    <source>
        <dbReference type="Proteomes" id="UP000428260"/>
    </source>
</evidence>
<organism evidence="1 2">
    <name type="scientific">Maribellus comscasis</name>
    <dbReference type="NCBI Taxonomy" id="2681766"/>
    <lineage>
        <taxon>Bacteria</taxon>
        <taxon>Pseudomonadati</taxon>
        <taxon>Bacteroidota</taxon>
        <taxon>Bacteroidia</taxon>
        <taxon>Marinilabiliales</taxon>
        <taxon>Prolixibacteraceae</taxon>
        <taxon>Maribellus</taxon>
    </lineage>
</organism>
<dbReference type="PANTHER" id="PTHR34070:SF1">
    <property type="entry name" value="DNA ALKYLATION REPAIR PROTEIN"/>
    <property type="match status" value="1"/>
</dbReference>
<evidence type="ECO:0000313" key="1">
    <source>
        <dbReference type="EMBL" id="QGY44640.1"/>
    </source>
</evidence>
<dbReference type="RefSeq" id="WP_158867142.1">
    <property type="nucleotide sequence ID" value="NZ_CP046401.1"/>
</dbReference>
<dbReference type="EMBL" id="CP046401">
    <property type="protein sequence ID" value="QGY44640.1"/>
    <property type="molecule type" value="Genomic_DNA"/>
</dbReference>
<dbReference type="SUPFAM" id="SSF48371">
    <property type="entry name" value="ARM repeat"/>
    <property type="match status" value="1"/>
</dbReference>
<dbReference type="Gene3D" id="1.25.10.90">
    <property type="match status" value="1"/>
</dbReference>
<gene>
    <name evidence="1" type="ORF">GM418_13490</name>
</gene>
<accession>A0A6I6JU98</accession>
<dbReference type="KEGG" id="mcos:GM418_13490"/>
<evidence type="ECO:0008006" key="3">
    <source>
        <dbReference type="Google" id="ProtNLM"/>
    </source>
</evidence>